<name>A0A5M3VVS1_9ACTN</name>
<evidence type="ECO:0000313" key="2">
    <source>
        <dbReference type="Proteomes" id="UP000334990"/>
    </source>
</evidence>
<sequence length="69" mass="7259">MFEPAGETSLRRADIEVSAWCGDALPCGHVASAGAEVVLYRADTCVVPDGVVRVVFGPTCEASLYRESA</sequence>
<gene>
    <name evidence="1" type="ORF">Acor_29690</name>
</gene>
<comment type="caution">
    <text evidence="1">The sequence shown here is derived from an EMBL/GenBank/DDBJ whole genome shotgun (WGS) entry which is preliminary data.</text>
</comment>
<evidence type="ECO:0000313" key="1">
    <source>
        <dbReference type="EMBL" id="GES00905.1"/>
    </source>
</evidence>
<dbReference type="EMBL" id="BLAD01000047">
    <property type="protein sequence ID" value="GES00905.1"/>
    <property type="molecule type" value="Genomic_DNA"/>
</dbReference>
<dbReference type="Proteomes" id="UP000334990">
    <property type="component" value="Unassembled WGS sequence"/>
</dbReference>
<reference evidence="1 2" key="1">
    <citation type="submission" date="2019-10" db="EMBL/GenBank/DDBJ databases">
        <title>Whole genome shotgun sequence of Acrocarpospora corrugata NBRC 13972.</title>
        <authorList>
            <person name="Ichikawa N."/>
            <person name="Kimura A."/>
            <person name="Kitahashi Y."/>
            <person name="Komaki H."/>
            <person name="Oguchi A."/>
        </authorList>
    </citation>
    <scope>NUCLEOTIDE SEQUENCE [LARGE SCALE GENOMIC DNA]</scope>
    <source>
        <strain evidence="1 2">NBRC 13972</strain>
    </source>
</reference>
<proteinExistence type="predicted"/>
<accession>A0A5M3VVS1</accession>
<organism evidence="1 2">
    <name type="scientific">Acrocarpospora corrugata</name>
    <dbReference type="NCBI Taxonomy" id="35763"/>
    <lineage>
        <taxon>Bacteria</taxon>
        <taxon>Bacillati</taxon>
        <taxon>Actinomycetota</taxon>
        <taxon>Actinomycetes</taxon>
        <taxon>Streptosporangiales</taxon>
        <taxon>Streptosporangiaceae</taxon>
        <taxon>Acrocarpospora</taxon>
    </lineage>
</organism>
<dbReference type="AlphaFoldDB" id="A0A5M3VVS1"/>
<keyword evidence="2" id="KW-1185">Reference proteome</keyword>
<protein>
    <submittedName>
        <fullName evidence="1">Uncharacterized protein</fullName>
    </submittedName>
</protein>